<organism evidence="1 2">
    <name type="scientific">Collybia nuda</name>
    <dbReference type="NCBI Taxonomy" id="64659"/>
    <lineage>
        <taxon>Eukaryota</taxon>
        <taxon>Fungi</taxon>
        <taxon>Dikarya</taxon>
        <taxon>Basidiomycota</taxon>
        <taxon>Agaricomycotina</taxon>
        <taxon>Agaricomycetes</taxon>
        <taxon>Agaricomycetidae</taxon>
        <taxon>Agaricales</taxon>
        <taxon>Tricholomatineae</taxon>
        <taxon>Clitocybaceae</taxon>
        <taxon>Collybia</taxon>
    </lineage>
</organism>
<evidence type="ECO:0000313" key="1">
    <source>
        <dbReference type="EMBL" id="KAF9457893.1"/>
    </source>
</evidence>
<sequence>MAGSWPTKLHNILRPAWDCPHDDVQNPKTARHAPGATWKKLLGKSVFLDLAGESYERRRRFVRLETLGLSGIIFYEISTGYLKDGLNVLDEAPEETIPVTRLTRKSVFGDPHISSDLGMGIDRLIDVVGAKVLYFPAYACTSFTSGQAMSAFLHDQPSLLPLPASEGFSVNAETLPPPCILPGENPVNNSILSTLRARSAPTFTLPQISPSLAASGGPFLDPGLVDSDSDEEYDISILTIGSNGICTPPRILSGSRSAQAVNSPFGFGFDEETELGYVLYEAMNFFDDPASPNIVSTQVAKIGLPKTLRSDEKENVTPRVAT</sequence>
<name>A0A9P5XUM7_9AGAR</name>
<comment type="caution">
    <text evidence="1">The sequence shown here is derived from an EMBL/GenBank/DDBJ whole genome shotgun (WGS) entry which is preliminary data.</text>
</comment>
<evidence type="ECO:0000313" key="2">
    <source>
        <dbReference type="Proteomes" id="UP000807353"/>
    </source>
</evidence>
<protein>
    <submittedName>
        <fullName evidence="1">Uncharacterized protein</fullName>
    </submittedName>
</protein>
<gene>
    <name evidence="1" type="ORF">BDZ94DRAFT_1272029</name>
</gene>
<dbReference type="OrthoDB" id="3227568at2759"/>
<accession>A0A9P5XUM7</accession>
<dbReference type="EMBL" id="MU150355">
    <property type="protein sequence ID" value="KAF9457893.1"/>
    <property type="molecule type" value="Genomic_DNA"/>
</dbReference>
<dbReference type="AlphaFoldDB" id="A0A9P5XUM7"/>
<dbReference type="Proteomes" id="UP000807353">
    <property type="component" value="Unassembled WGS sequence"/>
</dbReference>
<keyword evidence="2" id="KW-1185">Reference proteome</keyword>
<reference evidence="1" key="1">
    <citation type="submission" date="2020-11" db="EMBL/GenBank/DDBJ databases">
        <authorList>
            <consortium name="DOE Joint Genome Institute"/>
            <person name="Ahrendt S."/>
            <person name="Riley R."/>
            <person name="Andreopoulos W."/>
            <person name="Labutti K."/>
            <person name="Pangilinan J."/>
            <person name="Ruiz-Duenas F.J."/>
            <person name="Barrasa J.M."/>
            <person name="Sanchez-Garcia M."/>
            <person name="Camarero S."/>
            <person name="Miyauchi S."/>
            <person name="Serrano A."/>
            <person name="Linde D."/>
            <person name="Babiker R."/>
            <person name="Drula E."/>
            <person name="Ayuso-Fernandez I."/>
            <person name="Pacheco R."/>
            <person name="Padilla G."/>
            <person name="Ferreira P."/>
            <person name="Barriuso J."/>
            <person name="Kellner H."/>
            <person name="Castanera R."/>
            <person name="Alfaro M."/>
            <person name="Ramirez L."/>
            <person name="Pisabarro A.G."/>
            <person name="Kuo A."/>
            <person name="Tritt A."/>
            <person name="Lipzen A."/>
            <person name="He G."/>
            <person name="Yan M."/>
            <person name="Ng V."/>
            <person name="Cullen D."/>
            <person name="Martin F."/>
            <person name="Rosso M.-N."/>
            <person name="Henrissat B."/>
            <person name="Hibbett D."/>
            <person name="Martinez A.T."/>
            <person name="Grigoriev I.V."/>
        </authorList>
    </citation>
    <scope>NUCLEOTIDE SEQUENCE</scope>
    <source>
        <strain evidence="1">CBS 247.69</strain>
    </source>
</reference>
<proteinExistence type="predicted"/>